<sequence>MEWPLKTAQKEILKAFDQFVIENKSFLENKKLLVWGASVRGTLLGMILEKKGLIDFLYIDNDERKWGNHINGHSILNPNEVRNQLQNTFILIPVEYPEEICKQLYSWGLKEDSFAVIKSNIEKSYTEEFFRQYGYDRLVIGETFLNETIIDEENPESIKDCLWRTYKKENMKVLAMNCMGMQGFYHMIRLQIMLGYVPQKVWIFVNFETLTEFHHMLSRTQHPDLLKMIAETGQIRDEYFQQYIQQAEERARNYKIEMQYSPQRTFDGKNVDNETIQKEYMKIQILRPLSLETEEMLYFKRILQVLRKYDIAGYVINTPINYQLAKKLYHEEFVEIYEKNRSVLKKLADDYKCQFWDMGDLLEEGDFVSMVTINDAVCQSGRDKILAYIDRNEEMEDGAEN</sequence>
<evidence type="ECO:0000313" key="1">
    <source>
        <dbReference type="EMBL" id="RGS37157.1"/>
    </source>
</evidence>
<comment type="caution">
    <text evidence="1">The sequence shown here is derived from an EMBL/GenBank/DDBJ whole genome shotgun (WGS) entry which is preliminary data.</text>
</comment>
<name>A0A395V3M2_9FIRM</name>
<dbReference type="AlphaFoldDB" id="A0A395V3M2"/>
<gene>
    <name evidence="1" type="ORF">DWX93_14820</name>
</gene>
<dbReference type="Gene3D" id="3.40.50.720">
    <property type="entry name" value="NAD(P)-binding Rossmann-like Domain"/>
    <property type="match status" value="1"/>
</dbReference>
<accession>A0A395V3M2</accession>
<dbReference type="EMBL" id="QRVL01000018">
    <property type="protein sequence ID" value="RGS37157.1"/>
    <property type="molecule type" value="Genomic_DNA"/>
</dbReference>
<reference evidence="1 2" key="1">
    <citation type="submission" date="2018-08" db="EMBL/GenBank/DDBJ databases">
        <title>A genome reference for cultivated species of the human gut microbiota.</title>
        <authorList>
            <person name="Zou Y."/>
            <person name="Xue W."/>
            <person name="Luo G."/>
        </authorList>
    </citation>
    <scope>NUCLEOTIDE SEQUENCE [LARGE SCALE GENOMIC DNA]</scope>
    <source>
        <strain evidence="1 2">AF22-12AC</strain>
    </source>
</reference>
<dbReference type="RefSeq" id="WP_118098254.1">
    <property type="nucleotide sequence ID" value="NZ_QRVL01000018.1"/>
</dbReference>
<protein>
    <submittedName>
        <fullName evidence="1">Uncharacterized protein</fullName>
    </submittedName>
</protein>
<proteinExistence type="predicted"/>
<dbReference type="Proteomes" id="UP000266172">
    <property type="component" value="Unassembled WGS sequence"/>
</dbReference>
<organism evidence="1 2">
    <name type="scientific">Roseburia hominis</name>
    <dbReference type="NCBI Taxonomy" id="301301"/>
    <lineage>
        <taxon>Bacteria</taxon>
        <taxon>Bacillati</taxon>
        <taxon>Bacillota</taxon>
        <taxon>Clostridia</taxon>
        <taxon>Lachnospirales</taxon>
        <taxon>Lachnospiraceae</taxon>
        <taxon>Roseburia</taxon>
    </lineage>
</organism>
<evidence type="ECO:0000313" key="2">
    <source>
        <dbReference type="Proteomes" id="UP000266172"/>
    </source>
</evidence>